<gene>
    <name evidence="2" type="ORF">K2173_014649</name>
</gene>
<dbReference type="Proteomes" id="UP001159364">
    <property type="component" value="Linkage Group LG05"/>
</dbReference>
<proteinExistence type="predicted"/>
<protein>
    <submittedName>
        <fullName evidence="2">Uncharacterized protein</fullName>
    </submittedName>
</protein>
<evidence type="ECO:0000313" key="2">
    <source>
        <dbReference type="EMBL" id="KAJ8765527.1"/>
    </source>
</evidence>
<dbReference type="EMBL" id="JAIWQS010000005">
    <property type="protein sequence ID" value="KAJ8765527.1"/>
    <property type="molecule type" value="Genomic_DNA"/>
</dbReference>
<feature type="region of interest" description="Disordered" evidence="1">
    <location>
        <begin position="34"/>
        <end position="58"/>
    </location>
</feature>
<sequence length="326" mass="36678">MADSSGEQEKEAAAEKLYSNTKCVANFTTTSNRAVSKPTSGIRGSCSRSESGRPNQAWPWSSVKWSGPITQNSRHPIVEKMPAQMKETLNAYDAIVCHWTQCIVDMKNGFDILLNSLKWMLDVLGPEIETQLKSWSSYIPEGENAVTEERLKGITVMLKSKFASYQQAIVEMLVENVVMLLSSCLLQSILYYKVTECNLLLKSDSATDSKEPVAESDVRSRLQPLKDLLIKTIDHLTTVVEPQLFITIYRRFWDRMGQEVLNFLLELDRKENKSSYKGSRIALSVLDDIFASQMLHFLGNGPQEKDLEPSTSIMEANAMLCKCDAV</sequence>
<evidence type="ECO:0000313" key="3">
    <source>
        <dbReference type="Proteomes" id="UP001159364"/>
    </source>
</evidence>
<organism evidence="2 3">
    <name type="scientific">Erythroxylum novogranatense</name>
    <dbReference type="NCBI Taxonomy" id="1862640"/>
    <lineage>
        <taxon>Eukaryota</taxon>
        <taxon>Viridiplantae</taxon>
        <taxon>Streptophyta</taxon>
        <taxon>Embryophyta</taxon>
        <taxon>Tracheophyta</taxon>
        <taxon>Spermatophyta</taxon>
        <taxon>Magnoliopsida</taxon>
        <taxon>eudicotyledons</taxon>
        <taxon>Gunneridae</taxon>
        <taxon>Pentapetalae</taxon>
        <taxon>rosids</taxon>
        <taxon>fabids</taxon>
        <taxon>Malpighiales</taxon>
        <taxon>Erythroxylaceae</taxon>
        <taxon>Erythroxylum</taxon>
    </lineage>
</organism>
<dbReference type="PANTHER" id="PTHR31110:SF9">
    <property type="entry name" value="MHD1 DOMAIN-CONTAINING PROTEIN"/>
    <property type="match status" value="1"/>
</dbReference>
<name>A0AAV8TFF3_9ROSI</name>
<keyword evidence="3" id="KW-1185">Reference proteome</keyword>
<dbReference type="AlphaFoldDB" id="A0AAV8TFF3"/>
<evidence type="ECO:0000256" key="1">
    <source>
        <dbReference type="SAM" id="MobiDB-lite"/>
    </source>
</evidence>
<accession>A0AAV8TFF3</accession>
<dbReference type="PANTHER" id="PTHR31110">
    <property type="entry name" value="PESTICIDAL CRYSTAL CRY8BA PROTEIN"/>
    <property type="match status" value="1"/>
</dbReference>
<reference evidence="2 3" key="1">
    <citation type="submission" date="2021-09" db="EMBL/GenBank/DDBJ databases">
        <title>Genomic insights and catalytic innovation underlie evolution of tropane alkaloids biosynthesis.</title>
        <authorList>
            <person name="Wang Y.-J."/>
            <person name="Tian T."/>
            <person name="Huang J.-P."/>
            <person name="Huang S.-X."/>
        </authorList>
    </citation>
    <scope>NUCLEOTIDE SEQUENCE [LARGE SCALE GENOMIC DNA]</scope>
    <source>
        <strain evidence="2">KIB-2018</strain>
        <tissue evidence="2">Leaf</tissue>
    </source>
</reference>
<comment type="caution">
    <text evidence="2">The sequence shown here is derived from an EMBL/GenBank/DDBJ whole genome shotgun (WGS) entry which is preliminary data.</text>
</comment>